<organism evidence="1 2">
    <name type="scientific">Saprospira grandis DSM 2844</name>
    <dbReference type="NCBI Taxonomy" id="694433"/>
    <lineage>
        <taxon>Bacteria</taxon>
        <taxon>Pseudomonadati</taxon>
        <taxon>Bacteroidota</taxon>
        <taxon>Saprospiria</taxon>
        <taxon>Saprospirales</taxon>
        <taxon>Saprospiraceae</taxon>
        <taxon>Saprospira</taxon>
    </lineage>
</organism>
<dbReference type="PANTHER" id="PTHR48098">
    <property type="entry name" value="ENTEROCHELIN ESTERASE-RELATED"/>
    <property type="match status" value="1"/>
</dbReference>
<evidence type="ECO:0000313" key="1">
    <source>
        <dbReference type="EMBL" id="EJF52583.1"/>
    </source>
</evidence>
<dbReference type="Pfam" id="PF00756">
    <property type="entry name" value="Esterase"/>
    <property type="match status" value="1"/>
</dbReference>
<gene>
    <name evidence="1" type="ORF">SapgrDRAFT_0847</name>
</gene>
<dbReference type="AlphaFoldDB" id="J1I2Q2"/>
<dbReference type="PANTHER" id="PTHR48098:SF1">
    <property type="entry name" value="DIACYLGLYCEROL ACYLTRANSFERASE_MYCOLYLTRANSFERASE AG85A"/>
    <property type="match status" value="1"/>
</dbReference>
<dbReference type="InterPro" id="IPR000801">
    <property type="entry name" value="Esterase-like"/>
</dbReference>
<name>J1I2Q2_9BACT</name>
<dbReference type="EMBL" id="JH719942">
    <property type="protein sequence ID" value="EJF52583.1"/>
    <property type="molecule type" value="Genomic_DNA"/>
</dbReference>
<dbReference type="InterPro" id="IPR050583">
    <property type="entry name" value="Mycobacterial_A85_antigen"/>
</dbReference>
<dbReference type="SUPFAM" id="SSF53474">
    <property type="entry name" value="alpha/beta-Hydrolases"/>
    <property type="match status" value="1"/>
</dbReference>
<dbReference type="OrthoDB" id="9803578at2"/>
<proteinExistence type="predicted"/>
<evidence type="ECO:0000313" key="2">
    <source>
        <dbReference type="Proteomes" id="UP000005113"/>
    </source>
</evidence>
<reference evidence="2" key="1">
    <citation type="journal article" date="2012" name="Stand. Genomic Sci.">
        <title>Permanent draft genome sequence of the gliding predator Saprospira grandis strain Sa g1 (= HR1).</title>
        <authorList>
            <person name="Mavromatis K."/>
            <person name="Chertkov O."/>
            <person name="Lapidus A."/>
            <person name="Nolan M."/>
            <person name="Lucas S."/>
            <person name="Tice H."/>
            <person name="Del Rio T.G."/>
            <person name="Cheng J.F."/>
            <person name="Han C."/>
            <person name="Tapia R."/>
            <person name="Bruce D."/>
            <person name="Goodwin L.A."/>
            <person name="Pitluck S."/>
            <person name="Huntemann M."/>
            <person name="Liolios K."/>
            <person name="Pagani I."/>
            <person name="Ivanova N."/>
            <person name="Mikhailova N."/>
            <person name="Pati A."/>
            <person name="Chen A."/>
            <person name="Palaniappan K."/>
            <person name="Land M."/>
            <person name="Brambilla E.M."/>
            <person name="Rohde M."/>
            <person name="Spring S."/>
            <person name="Goker M."/>
            <person name="Detter J.C."/>
            <person name="Bristow J."/>
            <person name="Eisen J.A."/>
            <person name="Markowitz V."/>
            <person name="Hugenholtz P."/>
            <person name="Kyrpides N.C."/>
            <person name="Klenk H.P."/>
            <person name="Woyke T."/>
        </authorList>
    </citation>
    <scope>NUCLEOTIDE SEQUENCE [LARGE SCALE GENOMIC DNA]</scope>
    <source>
        <strain evidence="2">DSM 2844</strain>
    </source>
</reference>
<dbReference type="Proteomes" id="UP000005113">
    <property type="component" value="Unassembled WGS sequence"/>
</dbReference>
<sequence>MISFFSFGASAAAKGLAALRSGARKSARPFGGIAASVCGCAAPLHIARPKPKTALGAAKKGLSALVLNAPNTAQQAGKSPFLLGLLLLLFLGLLPACQPAQSAEAEPAPLLANSNPIDSLPPSQLPPAIRQEPQPRLALFSDSLTTLRIGGHQVDIQLPKTPFKGSVIILPGYNFPKEDACQKAPLFCQTFLEAGYLLIMPEMGRSLYSSQYFPETQARYKRYPDQNWVLDSLLPYLQLEYGLLVDGQDNFLVGISTGGRGAALLALAAPECWTAVACLSGDFDQSQMPNDGLMRNFYGPYIQFSQRWKTVDNVIARIDDWQTPIFIGHGGADKVVPPAQSKQLFDSLQSRLDQELLYYSAPPKAEHNYAYWGAEAKNILAFFQSLP</sequence>
<dbReference type="Gene3D" id="3.40.50.1820">
    <property type="entry name" value="alpha/beta hydrolase"/>
    <property type="match status" value="1"/>
</dbReference>
<dbReference type="HOGENOM" id="CLU_715503_0_0_10"/>
<protein>
    <submittedName>
        <fullName evidence="1">Putative esterase</fullName>
    </submittedName>
</protein>
<accession>J1I2Q2</accession>
<dbReference type="InterPro" id="IPR029058">
    <property type="entry name" value="AB_hydrolase_fold"/>
</dbReference>